<organism evidence="2 3">
    <name type="scientific">Colletotrichum godetiae</name>
    <dbReference type="NCBI Taxonomy" id="1209918"/>
    <lineage>
        <taxon>Eukaryota</taxon>
        <taxon>Fungi</taxon>
        <taxon>Dikarya</taxon>
        <taxon>Ascomycota</taxon>
        <taxon>Pezizomycotina</taxon>
        <taxon>Sordariomycetes</taxon>
        <taxon>Hypocreomycetidae</taxon>
        <taxon>Glomerellales</taxon>
        <taxon>Glomerellaceae</taxon>
        <taxon>Colletotrichum</taxon>
        <taxon>Colletotrichum acutatum species complex</taxon>
    </lineage>
</organism>
<keyword evidence="1" id="KW-0812">Transmembrane</keyword>
<feature type="transmembrane region" description="Helical" evidence="1">
    <location>
        <begin position="133"/>
        <end position="153"/>
    </location>
</feature>
<feature type="transmembrane region" description="Helical" evidence="1">
    <location>
        <begin position="165"/>
        <end position="188"/>
    </location>
</feature>
<dbReference type="GeneID" id="85456607"/>
<gene>
    <name evidence="2" type="ORF">BDP55DRAFT_629890</name>
</gene>
<comment type="caution">
    <text evidence="2">The sequence shown here is derived from an EMBL/GenBank/DDBJ whole genome shotgun (WGS) entry which is preliminary data.</text>
</comment>
<evidence type="ECO:0000256" key="1">
    <source>
        <dbReference type="SAM" id="Phobius"/>
    </source>
</evidence>
<dbReference type="EMBL" id="JAHMHR010000012">
    <property type="protein sequence ID" value="KAK1688290.1"/>
    <property type="molecule type" value="Genomic_DNA"/>
</dbReference>
<name>A0AAJ0AQ29_9PEZI</name>
<keyword evidence="1" id="KW-1133">Transmembrane helix</keyword>
<protein>
    <submittedName>
        <fullName evidence="2">Uncharacterized protein</fullName>
    </submittedName>
</protein>
<keyword evidence="1" id="KW-0472">Membrane</keyword>
<feature type="transmembrane region" description="Helical" evidence="1">
    <location>
        <begin position="63"/>
        <end position="85"/>
    </location>
</feature>
<evidence type="ECO:0000313" key="2">
    <source>
        <dbReference type="EMBL" id="KAK1688290.1"/>
    </source>
</evidence>
<dbReference type="AlphaFoldDB" id="A0AAJ0AQ29"/>
<evidence type="ECO:0000313" key="3">
    <source>
        <dbReference type="Proteomes" id="UP001224890"/>
    </source>
</evidence>
<keyword evidence="3" id="KW-1185">Reference proteome</keyword>
<reference evidence="2" key="1">
    <citation type="submission" date="2021-06" db="EMBL/GenBank/DDBJ databases">
        <title>Comparative genomics, transcriptomics and evolutionary studies reveal genomic signatures of adaptation to plant cell wall in hemibiotrophic fungi.</title>
        <authorList>
            <consortium name="DOE Joint Genome Institute"/>
            <person name="Baroncelli R."/>
            <person name="Diaz J.F."/>
            <person name="Benocci T."/>
            <person name="Peng M."/>
            <person name="Battaglia E."/>
            <person name="Haridas S."/>
            <person name="Andreopoulos W."/>
            <person name="Labutti K."/>
            <person name="Pangilinan J."/>
            <person name="Floch G.L."/>
            <person name="Makela M.R."/>
            <person name="Henrissat B."/>
            <person name="Grigoriev I.V."/>
            <person name="Crouch J.A."/>
            <person name="De Vries R.P."/>
            <person name="Sukno S.A."/>
            <person name="Thon M.R."/>
        </authorList>
    </citation>
    <scope>NUCLEOTIDE SEQUENCE</scope>
    <source>
        <strain evidence="2">CBS 193.32</strain>
    </source>
</reference>
<accession>A0AAJ0AQ29</accession>
<dbReference type="Proteomes" id="UP001224890">
    <property type="component" value="Unassembled WGS sequence"/>
</dbReference>
<sequence length="278" mass="29980">MPRRPLMMLCEHRPEGFVSLPFEYTIISVEHSSVSALWLQRTDQNSTLQGPKSALSSHLPTTCFADVVVVPLATWTYLVVLLIVLPLCLRSLRTSASASTLSSHTAEASTTGDKVAVSTSASTPMPVTKSTTVAIKIASIIYYILIVAMLAMVSLEIARLIVAQLGIGLLPFTYVGILAALALHVAAASTTTTSRLGGLRVYSGDARWRWTVKGVNILYWVMLMCVMAIKVASQAQEQNALGIRTGQQAQYPISDSITDNATMVGVEMVLLILELLTI</sequence>
<dbReference type="RefSeq" id="XP_060431985.1">
    <property type="nucleotide sequence ID" value="XM_060572081.1"/>
</dbReference>
<proteinExistence type="predicted"/>